<reference evidence="2" key="1">
    <citation type="journal article" date="2022" name="bioRxiv">
        <title>Sequencing and chromosome-scale assembly of the giantPleurodeles waltlgenome.</title>
        <authorList>
            <person name="Brown T."/>
            <person name="Elewa A."/>
            <person name="Iarovenko S."/>
            <person name="Subramanian E."/>
            <person name="Araus A.J."/>
            <person name="Petzold A."/>
            <person name="Susuki M."/>
            <person name="Suzuki K.-i.T."/>
            <person name="Hayashi T."/>
            <person name="Toyoda A."/>
            <person name="Oliveira C."/>
            <person name="Osipova E."/>
            <person name="Leigh N.D."/>
            <person name="Simon A."/>
            <person name="Yun M.H."/>
        </authorList>
    </citation>
    <scope>NUCLEOTIDE SEQUENCE</scope>
    <source>
        <strain evidence="2">20211129_DDA</strain>
        <tissue evidence="2">Liver</tissue>
    </source>
</reference>
<evidence type="ECO:0000256" key="1">
    <source>
        <dbReference type="SAM" id="MobiDB-lite"/>
    </source>
</evidence>
<keyword evidence="3" id="KW-1185">Reference proteome</keyword>
<dbReference type="AlphaFoldDB" id="A0AAV7WLZ3"/>
<proteinExistence type="predicted"/>
<gene>
    <name evidence="2" type="ORF">NDU88_002717</name>
</gene>
<comment type="caution">
    <text evidence="2">The sequence shown here is derived from an EMBL/GenBank/DDBJ whole genome shotgun (WGS) entry which is preliminary data.</text>
</comment>
<sequence length="245" mass="26919">MKWGGATCGVHRSRCRQWRRRCGSAVISRPKPEVRDRTVLCDPHEWCPQATVQAGMPGDDTGVYRAGIGGLGLRCRTGWCFMLLMSGVYRPWCRQRWRCQQERLRRGGPGCGVSRLRRSAGPTGHGASSGSVKSSDDSVVRPGSRCEAGQRDFVRCRQVTVQASGVISGITVVSPLELHKTHSSQCCRSRKLKSLVSLRLPTGGKLYSKVLENFLKQDTQQSSPFALLSGRSSNCCPVQQSNPAK</sequence>
<organism evidence="2 3">
    <name type="scientific">Pleurodeles waltl</name>
    <name type="common">Iberian ribbed newt</name>
    <dbReference type="NCBI Taxonomy" id="8319"/>
    <lineage>
        <taxon>Eukaryota</taxon>
        <taxon>Metazoa</taxon>
        <taxon>Chordata</taxon>
        <taxon>Craniata</taxon>
        <taxon>Vertebrata</taxon>
        <taxon>Euteleostomi</taxon>
        <taxon>Amphibia</taxon>
        <taxon>Batrachia</taxon>
        <taxon>Caudata</taxon>
        <taxon>Salamandroidea</taxon>
        <taxon>Salamandridae</taxon>
        <taxon>Pleurodelinae</taxon>
        <taxon>Pleurodeles</taxon>
    </lineage>
</organism>
<evidence type="ECO:0000313" key="3">
    <source>
        <dbReference type="Proteomes" id="UP001066276"/>
    </source>
</evidence>
<evidence type="ECO:0000313" key="2">
    <source>
        <dbReference type="EMBL" id="KAJ1215107.1"/>
    </source>
</evidence>
<name>A0AAV7WLZ3_PLEWA</name>
<dbReference type="EMBL" id="JANPWB010000001">
    <property type="protein sequence ID" value="KAJ1215107.1"/>
    <property type="molecule type" value="Genomic_DNA"/>
</dbReference>
<protein>
    <submittedName>
        <fullName evidence="2">Uncharacterized protein</fullName>
    </submittedName>
</protein>
<accession>A0AAV7WLZ3</accession>
<dbReference type="Proteomes" id="UP001066276">
    <property type="component" value="Chromosome 1_1"/>
</dbReference>
<feature type="region of interest" description="Disordered" evidence="1">
    <location>
        <begin position="113"/>
        <end position="144"/>
    </location>
</feature>